<dbReference type="OrthoDB" id="506498at2759"/>
<proteinExistence type="predicted"/>
<accession>A0A1V9ZFL6</accession>
<sequence>MPYNRPPPEERSRRPDRFYSVSQASVYHSQANASIQQEITSLALSLLPSQEDLSEAIILDIGCGSGLSTEHVPCHSIGVDISLPMLQLATSTTSTGFVCAAAFALPFRNELFDHAISISMLQWLSSDQLVSFFNQLKRVLLPSATAIFQVYPLDIDHANEMIQTAINCTGKHATFIADFPHKNSALKWFLCIEPRSTIIQEEDEKCPLARRMHGSCAYNYRQKRGLTNERLVYEHIQYAWHAYRKVLREQYLRENEPAKKKHRKERSIFPNEQQLVKQLLSTFCTKLTLDILKKEADRVIHLMHATYKF</sequence>
<dbReference type="EMBL" id="JNBS01001959">
    <property type="protein sequence ID" value="OQR96620.1"/>
    <property type="molecule type" value="Genomic_DNA"/>
</dbReference>
<protein>
    <recommendedName>
        <fullName evidence="1">Methyltransferase type 11 domain-containing protein</fullName>
    </recommendedName>
</protein>
<evidence type="ECO:0000313" key="2">
    <source>
        <dbReference type="EMBL" id="OQR96620.1"/>
    </source>
</evidence>
<dbReference type="Pfam" id="PF08241">
    <property type="entry name" value="Methyltransf_11"/>
    <property type="match status" value="1"/>
</dbReference>
<dbReference type="Gene3D" id="3.40.50.150">
    <property type="entry name" value="Vaccinia Virus protein VP39"/>
    <property type="match status" value="1"/>
</dbReference>
<feature type="domain" description="Methyltransferase type 11" evidence="1">
    <location>
        <begin position="59"/>
        <end position="147"/>
    </location>
</feature>
<dbReference type="InterPro" id="IPR029063">
    <property type="entry name" value="SAM-dependent_MTases_sf"/>
</dbReference>
<dbReference type="PANTHER" id="PTHR12734">
    <property type="entry name" value="METHYLTRANSFERASE-RELATED"/>
    <property type="match status" value="1"/>
</dbReference>
<comment type="caution">
    <text evidence="2">The sequence shown here is derived from an EMBL/GenBank/DDBJ whole genome shotgun (WGS) entry which is preliminary data.</text>
</comment>
<dbReference type="InterPro" id="IPR013216">
    <property type="entry name" value="Methyltransf_11"/>
</dbReference>
<dbReference type="InterPro" id="IPR039769">
    <property type="entry name" value="Bud23-like"/>
</dbReference>
<name>A0A1V9ZFL6_9STRA</name>
<reference evidence="2 3" key="1">
    <citation type="journal article" date="2014" name="Genome Biol. Evol.">
        <title>The secreted proteins of Achlya hypogyna and Thraustotheca clavata identify the ancestral oomycete secretome and reveal gene acquisitions by horizontal gene transfer.</title>
        <authorList>
            <person name="Misner I."/>
            <person name="Blouin N."/>
            <person name="Leonard G."/>
            <person name="Richards T.A."/>
            <person name="Lane C.E."/>
        </authorList>
    </citation>
    <scope>NUCLEOTIDE SEQUENCE [LARGE SCALE GENOMIC DNA]</scope>
    <source>
        <strain evidence="2 3">ATCC 34112</strain>
    </source>
</reference>
<dbReference type="CDD" id="cd02440">
    <property type="entry name" value="AdoMet_MTases"/>
    <property type="match status" value="1"/>
</dbReference>
<dbReference type="AlphaFoldDB" id="A0A1V9ZFL6"/>
<dbReference type="Proteomes" id="UP000243217">
    <property type="component" value="Unassembled WGS sequence"/>
</dbReference>
<dbReference type="STRING" id="74557.A0A1V9ZFL6"/>
<dbReference type="GO" id="GO:0016435">
    <property type="term" value="F:rRNA (guanine) methyltransferase activity"/>
    <property type="evidence" value="ECO:0007669"/>
    <property type="project" value="InterPro"/>
</dbReference>
<dbReference type="GO" id="GO:0005730">
    <property type="term" value="C:nucleolus"/>
    <property type="evidence" value="ECO:0007669"/>
    <property type="project" value="TreeGrafter"/>
</dbReference>
<gene>
    <name evidence="2" type="ORF">THRCLA_07222</name>
</gene>
<dbReference type="PANTHER" id="PTHR12734:SF0">
    <property type="entry name" value="18S RRNA (GUANINE-N(7))-METHYLTRANSFERASE-RELATED"/>
    <property type="match status" value="1"/>
</dbReference>
<evidence type="ECO:0000259" key="1">
    <source>
        <dbReference type="Pfam" id="PF08241"/>
    </source>
</evidence>
<evidence type="ECO:0000313" key="3">
    <source>
        <dbReference type="Proteomes" id="UP000243217"/>
    </source>
</evidence>
<dbReference type="GO" id="GO:0070476">
    <property type="term" value="P:rRNA (guanine-N7)-methylation"/>
    <property type="evidence" value="ECO:0007669"/>
    <property type="project" value="InterPro"/>
</dbReference>
<keyword evidence="3" id="KW-1185">Reference proteome</keyword>
<dbReference type="SUPFAM" id="SSF53335">
    <property type="entry name" value="S-adenosyl-L-methionine-dependent methyltransferases"/>
    <property type="match status" value="1"/>
</dbReference>
<organism evidence="2 3">
    <name type="scientific">Thraustotheca clavata</name>
    <dbReference type="NCBI Taxonomy" id="74557"/>
    <lineage>
        <taxon>Eukaryota</taxon>
        <taxon>Sar</taxon>
        <taxon>Stramenopiles</taxon>
        <taxon>Oomycota</taxon>
        <taxon>Saprolegniomycetes</taxon>
        <taxon>Saprolegniales</taxon>
        <taxon>Achlyaceae</taxon>
        <taxon>Thraustotheca</taxon>
    </lineage>
</organism>